<evidence type="ECO:0000313" key="3">
    <source>
        <dbReference type="EMBL" id="OGD39740.1"/>
    </source>
</evidence>
<proteinExistence type="predicted"/>
<dbReference type="GO" id="GO:0005884">
    <property type="term" value="C:actin filament"/>
    <property type="evidence" value="ECO:0007669"/>
    <property type="project" value="TreeGrafter"/>
</dbReference>
<evidence type="ECO:0000256" key="1">
    <source>
        <dbReference type="SAM" id="MobiDB-lite"/>
    </source>
</evidence>
<protein>
    <recommendedName>
        <fullName evidence="5">Fibronectin type-III domain-containing protein</fullName>
    </recommendedName>
</protein>
<dbReference type="EMBL" id="MEYV01000019">
    <property type="protein sequence ID" value="OGD39740.1"/>
    <property type="molecule type" value="Genomic_DNA"/>
</dbReference>
<dbReference type="Proteomes" id="UP000177197">
    <property type="component" value="Unassembled WGS sequence"/>
</dbReference>
<evidence type="ECO:0000313" key="4">
    <source>
        <dbReference type="Proteomes" id="UP000177197"/>
    </source>
</evidence>
<name>A0A1F5CA46_9BACT</name>
<feature type="compositionally biased region" description="Pro residues" evidence="1">
    <location>
        <begin position="86"/>
        <end position="121"/>
    </location>
</feature>
<feature type="transmembrane region" description="Helical" evidence="2">
    <location>
        <begin position="229"/>
        <end position="250"/>
    </location>
</feature>
<keyword evidence="2" id="KW-0812">Transmembrane</keyword>
<reference evidence="3 4" key="1">
    <citation type="journal article" date="2016" name="Nat. Commun.">
        <title>Thousands of microbial genomes shed light on interconnected biogeochemical processes in an aquifer system.</title>
        <authorList>
            <person name="Anantharaman K."/>
            <person name="Brown C.T."/>
            <person name="Hug L.A."/>
            <person name="Sharon I."/>
            <person name="Castelle C.J."/>
            <person name="Probst A.J."/>
            <person name="Thomas B.C."/>
            <person name="Singh A."/>
            <person name="Wilkins M.J."/>
            <person name="Karaoz U."/>
            <person name="Brodie E.L."/>
            <person name="Williams K.H."/>
            <person name="Hubbard S.S."/>
            <person name="Banfield J.F."/>
        </authorList>
    </citation>
    <scope>NUCLEOTIDE SEQUENCE [LARGE SCALE GENOMIC DNA]</scope>
</reference>
<gene>
    <name evidence="3" type="ORF">A3I30_00750</name>
</gene>
<evidence type="ECO:0008006" key="5">
    <source>
        <dbReference type="Google" id="ProtNLM"/>
    </source>
</evidence>
<evidence type="ECO:0000256" key="2">
    <source>
        <dbReference type="SAM" id="Phobius"/>
    </source>
</evidence>
<comment type="caution">
    <text evidence="3">The sequence shown here is derived from an EMBL/GenBank/DDBJ whole genome shotgun (WGS) entry which is preliminary data.</text>
</comment>
<dbReference type="InterPro" id="IPR051412">
    <property type="entry name" value="Formin_Homology_Diaphanous_sf"/>
</dbReference>
<accession>A0A1F5CA46</accession>
<dbReference type="AlphaFoldDB" id="A0A1F5CA46"/>
<dbReference type="GO" id="GO:0030041">
    <property type="term" value="P:actin filament polymerization"/>
    <property type="evidence" value="ECO:0007669"/>
    <property type="project" value="TreeGrafter"/>
</dbReference>
<keyword evidence="2" id="KW-0472">Membrane</keyword>
<organism evidence="3 4">
    <name type="scientific">Candidatus Azambacteria bacterium RIFCSPLOWO2_02_FULL_44_14</name>
    <dbReference type="NCBI Taxonomy" id="1797306"/>
    <lineage>
        <taxon>Bacteria</taxon>
        <taxon>Candidatus Azamiibacteriota</taxon>
    </lineage>
</organism>
<sequence>MLNIKSNSADVAWSTDEAANSNILVSFTDNYITIAAANDTTFELEHFLSSGDNLTQATTYFVTARSRDVYDNEVRATTTFTTLATLPPPFPPPTSPPPPPPPTPPSPPPPSPSPPSPPPPSTQTDSISVEIQNSDNTGFYNAVVSWQAPSSGSEPTEGYRVDLFDENKKLVGSNLANTGDHSVNFLNIKEGKYSAIVYAVEDSAFKKIDKPKEFEARMISFWESIMTRLPYITGGAALLILTLILALKFLKRRSENIVDKSAF</sequence>
<feature type="region of interest" description="Disordered" evidence="1">
    <location>
        <begin position="81"/>
        <end position="126"/>
    </location>
</feature>
<keyword evidence="2" id="KW-1133">Transmembrane helix</keyword>
<dbReference type="PANTHER" id="PTHR45691">
    <property type="entry name" value="PROTEIN DIAPHANOUS"/>
    <property type="match status" value="1"/>
</dbReference>
<dbReference type="PANTHER" id="PTHR45691:SF6">
    <property type="entry name" value="PROTEIN DIAPHANOUS"/>
    <property type="match status" value="1"/>
</dbReference>